<evidence type="ECO:0000256" key="1">
    <source>
        <dbReference type="ARBA" id="ARBA00023002"/>
    </source>
</evidence>
<dbReference type="InterPro" id="IPR011576">
    <property type="entry name" value="Pyridox_Oxase_N"/>
</dbReference>
<reference evidence="3" key="1">
    <citation type="journal article" date="2014" name="Int. J. Syst. Evol. Microbiol.">
        <title>Complete genome sequence of Corynebacterium casei LMG S-19264T (=DSM 44701T), isolated from a smear-ripened cheese.</title>
        <authorList>
            <consortium name="US DOE Joint Genome Institute (JGI-PGF)"/>
            <person name="Walter F."/>
            <person name="Albersmeier A."/>
            <person name="Kalinowski J."/>
            <person name="Ruckert C."/>
        </authorList>
    </citation>
    <scope>NUCLEOTIDE SEQUENCE</scope>
    <source>
        <strain evidence="3">VKM Ac-1069</strain>
    </source>
</reference>
<protein>
    <submittedName>
        <fullName evidence="3">Pyridoxamine 5'-phosphate oxidase</fullName>
    </submittedName>
</protein>
<sequence>MSGIRGTLTPMASWKDVEEQAPELAARARRLFDAHTHKTIATLRADGAPRISGIEAQFDAGELTFGSMPDSRKGADLRRDPRFALHSTSVDPPEGAPAEWAGDAKIAGRAVATGPLDGEVSGDAFRADVTEVVVTCLNEAADRLVVEFWREGSGVRRVERE</sequence>
<dbReference type="GO" id="GO:0005829">
    <property type="term" value="C:cytosol"/>
    <property type="evidence" value="ECO:0007669"/>
    <property type="project" value="TreeGrafter"/>
</dbReference>
<comment type="caution">
    <text evidence="3">The sequence shown here is derived from an EMBL/GenBank/DDBJ whole genome shotgun (WGS) entry which is preliminary data.</text>
</comment>
<evidence type="ECO:0000313" key="4">
    <source>
        <dbReference type="Proteomes" id="UP001143463"/>
    </source>
</evidence>
<proteinExistence type="predicted"/>
<evidence type="ECO:0000313" key="3">
    <source>
        <dbReference type="EMBL" id="GLL12981.1"/>
    </source>
</evidence>
<dbReference type="Proteomes" id="UP001143463">
    <property type="component" value="Unassembled WGS sequence"/>
</dbReference>
<dbReference type="AlphaFoldDB" id="A0A9W6L6S0"/>
<reference evidence="3" key="2">
    <citation type="submission" date="2023-01" db="EMBL/GenBank/DDBJ databases">
        <authorList>
            <person name="Sun Q."/>
            <person name="Evtushenko L."/>
        </authorList>
    </citation>
    <scope>NUCLEOTIDE SEQUENCE</scope>
    <source>
        <strain evidence="3">VKM Ac-1069</strain>
    </source>
</reference>
<dbReference type="InterPro" id="IPR052019">
    <property type="entry name" value="F420H2_bilvrd_red/Heme_oxyg"/>
</dbReference>
<organism evidence="3 4">
    <name type="scientific">Pseudonocardia halophobica</name>
    <dbReference type="NCBI Taxonomy" id="29401"/>
    <lineage>
        <taxon>Bacteria</taxon>
        <taxon>Bacillati</taxon>
        <taxon>Actinomycetota</taxon>
        <taxon>Actinomycetes</taxon>
        <taxon>Pseudonocardiales</taxon>
        <taxon>Pseudonocardiaceae</taxon>
        <taxon>Pseudonocardia</taxon>
    </lineage>
</organism>
<keyword evidence="1" id="KW-0560">Oxidoreductase</keyword>
<dbReference type="SUPFAM" id="SSF50475">
    <property type="entry name" value="FMN-binding split barrel"/>
    <property type="match status" value="1"/>
</dbReference>
<dbReference type="Gene3D" id="2.30.110.10">
    <property type="entry name" value="Electron Transport, Fmn-binding Protein, Chain A"/>
    <property type="match status" value="1"/>
</dbReference>
<name>A0A9W6L6S0_9PSEU</name>
<feature type="domain" description="Pyridoxamine 5'-phosphate oxidase N-terminal" evidence="2">
    <location>
        <begin position="28"/>
        <end position="107"/>
    </location>
</feature>
<dbReference type="EMBL" id="BSFQ01000018">
    <property type="protein sequence ID" value="GLL12981.1"/>
    <property type="molecule type" value="Genomic_DNA"/>
</dbReference>
<dbReference type="PANTHER" id="PTHR35176">
    <property type="entry name" value="HEME OXYGENASE HI_0854-RELATED"/>
    <property type="match status" value="1"/>
</dbReference>
<dbReference type="InterPro" id="IPR012349">
    <property type="entry name" value="Split_barrel_FMN-bd"/>
</dbReference>
<accession>A0A9W6L6S0</accession>
<dbReference type="GO" id="GO:0016627">
    <property type="term" value="F:oxidoreductase activity, acting on the CH-CH group of donors"/>
    <property type="evidence" value="ECO:0007669"/>
    <property type="project" value="TreeGrafter"/>
</dbReference>
<dbReference type="PANTHER" id="PTHR35176:SF6">
    <property type="entry name" value="HEME OXYGENASE HI_0854-RELATED"/>
    <property type="match status" value="1"/>
</dbReference>
<dbReference type="Pfam" id="PF01243">
    <property type="entry name" value="PNPOx_N"/>
    <property type="match status" value="1"/>
</dbReference>
<gene>
    <name evidence="3" type="ORF">GCM10017577_41240</name>
</gene>
<dbReference type="GO" id="GO:0070967">
    <property type="term" value="F:coenzyme F420 binding"/>
    <property type="evidence" value="ECO:0007669"/>
    <property type="project" value="TreeGrafter"/>
</dbReference>
<keyword evidence="4" id="KW-1185">Reference proteome</keyword>
<evidence type="ECO:0000259" key="2">
    <source>
        <dbReference type="Pfam" id="PF01243"/>
    </source>
</evidence>